<dbReference type="EMBL" id="BJWK01000017">
    <property type="protein sequence ID" value="GEM11825.1"/>
    <property type="molecule type" value="Genomic_DNA"/>
</dbReference>
<comment type="subcellular location">
    <subcellularLocation>
        <location evidence="1 14">Endoplasmic reticulum membrane</location>
        <topology evidence="1 14">Multi-pass membrane protein</topology>
    </subcellularLocation>
</comment>
<feature type="transmembrane region" description="Helical" evidence="14">
    <location>
        <begin position="458"/>
        <end position="478"/>
    </location>
</feature>
<comment type="function">
    <text evidence="11 14">Dol-P-Man:Man(5)GlcNAc(2)-PP-Dol alpha-1,3-mannosyltransferase that operates in the biosynthetic pathway of dolichol-linked oligosaccharides, the glycan precursors employed in protein asparagine (N)-glycosylation. The assembly of dolichol-linked oligosaccharides begins on the cytosolic side of the endoplasmic reticulum membrane and finishes in its lumen. The sequential addition of sugars to dolichol pyrophosphate produces dolichol-linked oligosaccharides containing fourteen sugars, including two GlcNAcs, nine mannoses and three glucoses. Once assembled, the oligosaccharide is transferred from the lipid to nascent proteins by oligosaccharyltransferases. In the lumen of the endoplasmic reticulum, adds the first dolichyl beta-D-mannosyl phosphate derived mannose in an alpha-1,3 linkage to Man(5)GlcNAc(2)-PP-dolichol to produce Man(6)GlcNAc(2)-PP-dolichol.</text>
</comment>
<dbReference type="GO" id="GO:0052925">
    <property type="term" value="F:dol-P-Man:Man(5)GlcNAc(2)-PP-Dol alpha-1,3-mannosyltransferase activity"/>
    <property type="evidence" value="ECO:0007669"/>
    <property type="project" value="UniProtKB-EC"/>
</dbReference>
<comment type="similarity">
    <text evidence="13">Belongs to the glycosyltransferase ALG3 family.</text>
</comment>
<dbReference type="EC" id="2.4.1.258" evidence="3 14"/>
<keyword evidence="8 14" id="KW-0256">Endoplasmic reticulum</keyword>
<evidence type="ECO:0000256" key="10">
    <source>
        <dbReference type="ARBA" id="ARBA00023136"/>
    </source>
</evidence>
<keyword evidence="10 14" id="KW-0472">Membrane</keyword>
<evidence type="ECO:0000256" key="14">
    <source>
        <dbReference type="RuleBase" id="RU364047"/>
    </source>
</evidence>
<evidence type="ECO:0000313" key="16">
    <source>
        <dbReference type="EMBL" id="GEM11825.1"/>
    </source>
</evidence>
<feature type="transmembrane region" description="Helical" evidence="14">
    <location>
        <begin position="280"/>
        <end position="302"/>
    </location>
</feature>
<dbReference type="InterPro" id="IPR007873">
    <property type="entry name" value="Glycosyltransferase_ALG3"/>
</dbReference>
<sequence>MYGIPPPPPLPKEPIQTNSSPSSPSRPKPPSSSRFTEIESKSSSNALGRTGNGGNAKQSLISYILEHPTALFTDHERCFDLVAAAVLLWECVLSVAVVKYIKYTEIDFSTYMQQAQAYLDGERDYSMMKGDSGPAYYPALHIYLYSAISRLTAGGKRLERAQWLFVGVYVLTMAIVIFGIYRRNTNIPPYAVPLLTISKRLHSIYMLRMFNDALAMLFVYSAIALYMVPTKTASPVERRKLERRWLFGTVLLSCALSVKMSALLFLPALFYLLFTQFSPLALIQHVLVLFTTQILFALPFILPSRAHLTNYLSQAFDFSRTFEWEYTMNWRWLGEEAFENPARGKILIVAHAGGLVLWAWKWADEDGGLETVLKRALSRPTRKPALMALTTSRVATLFFVSNLTGVVCARSLHPQFYTWFAHQGLWMVFGAGWAIEPMHGLVVLSLIEYGFSVWPSTINSSLGLVLSLLVTLVSVYYVDRDRSAARGGNEGVVVPVEWADAREKGKKE</sequence>
<accession>A0A511KPG4</accession>
<feature type="transmembrane region" description="Helical" evidence="14">
    <location>
        <begin position="81"/>
        <end position="101"/>
    </location>
</feature>
<evidence type="ECO:0000256" key="9">
    <source>
        <dbReference type="ARBA" id="ARBA00022989"/>
    </source>
</evidence>
<evidence type="ECO:0000256" key="8">
    <source>
        <dbReference type="ARBA" id="ARBA00022824"/>
    </source>
</evidence>
<evidence type="ECO:0000256" key="4">
    <source>
        <dbReference type="ARBA" id="ARBA00015561"/>
    </source>
</evidence>
<evidence type="ECO:0000256" key="7">
    <source>
        <dbReference type="ARBA" id="ARBA00022692"/>
    </source>
</evidence>
<dbReference type="PANTHER" id="PTHR12646">
    <property type="entry name" value="NOT56 - RELATED"/>
    <property type="match status" value="1"/>
</dbReference>
<evidence type="ECO:0000256" key="3">
    <source>
        <dbReference type="ARBA" id="ARBA00011964"/>
    </source>
</evidence>
<reference evidence="16 17" key="1">
    <citation type="submission" date="2019-07" db="EMBL/GenBank/DDBJ databases">
        <title>Rhodotorula toruloides NBRC10032 genome sequencing.</title>
        <authorList>
            <person name="Shida Y."/>
            <person name="Takaku H."/>
            <person name="Ogasawara W."/>
            <person name="Mori K."/>
        </authorList>
    </citation>
    <scope>NUCLEOTIDE SEQUENCE [LARGE SCALE GENOMIC DNA]</scope>
    <source>
        <strain evidence="16 17">NBRC10032</strain>
    </source>
</reference>
<comment type="caution">
    <text evidence="16">The sequence shown here is derived from an EMBL/GenBank/DDBJ whole genome shotgun (WGS) entry which is preliminary data.</text>
</comment>
<organism evidence="16 17">
    <name type="scientific">Rhodotorula toruloides</name>
    <name type="common">Yeast</name>
    <name type="synonym">Rhodosporidium toruloides</name>
    <dbReference type="NCBI Taxonomy" id="5286"/>
    <lineage>
        <taxon>Eukaryota</taxon>
        <taxon>Fungi</taxon>
        <taxon>Dikarya</taxon>
        <taxon>Basidiomycota</taxon>
        <taxon>Pucciniomycotina</taxon>
        <taxon>Microbotryomycetes</taxon>
        <taxon>Sporidiobolales</taxon>
        <taxon>Sporidiobolaceae</taxon>
        <taxon>Rhodotorula</taxon>
    </lineage>
</organism>
<dbReference type="Pfam" id="PF05208">
    <property type="entry name" value="ALG3"/>
    <property type="match status" value="1"/>
</dbReference>
<feature type="transmembrane region" description="Helical" evidence="14">
    <location>
        <begin position="424"/>
        <end position="446"/>
    </location>
</feature>
<feature type="region of interest" description="Disordered" evidence="15">
    <location>
        <begin position="1"/>
        <end position="53"/>
    </location>
</feature>
<feature type="compositionally biased region" description="Pro residues" evidence="15">
    <location>
        <begin position="1"/>
        <end position="12"/>
    </location>
</feature>
<evidence type="ECO:0000256" key="13">
    <source>
        <dbReference type="ARBA" id="ARBA00093457"/>
    </source>
</evidence>
<dbReference type="GO" id="GO:0005789">
    <property type="term" value="C:endoplasmic reticulum membrane"/>
    <property type="evidence" value="ECO:0007669"/>
    <property type="project" value="UniProtKB-SubCell"/>
</dbReference>
<evidence type="ECO:0000313" key="17">
    <source>
        <dbReference type="Proteomes" id="UP000321518"/>
    </source>
</evidence>
<evidence type="ECO:0000256" key="11">
    <source>
        <dbReference type="ARBA" id="ARBA00044743"/>
    </source>
</evidence>
<feature type="transmembrane region" description="Helical" evidence="14">
    <location>
        <begin position="249"/>
        <end position="274"/>
    </location>
</feature>
<comment type="pathway">
    <text evidence="2 14">Protein modification; protein glycosylation.</text>
</comment>
<keyword evidence="9 14" id="KW-1133">Transmembrane helix</keyword>
<keyword evidence="5 14" id="KW-0328">Glycosyltransferase</keyword>
<evidence type="ECO:0000256" key="15">
    <source>
        <dbReference type="SAM" id="MobiDB-lite"/>
    </source>
</evidence>
<gene>
    <name evidence="16" type="ORF">Rt10032_c17g5842</name>
</gene>
<name>A0A511KPG4_RHOTO</name>
<dbReference type="UniPathway" id="UPA00378"/>
<dbReference type="AlphaFoldDB" id="A0A511KPG4"/>
<evidence type="ECO:0000256" key="6">
    <source>
        <dbReference type="ARBA" id="ARBA00022679"/>
    </source>
</evidence>
<dbReference type="OrthoDB" id="20028at2759"/>
<proteinExistence type="inferred from homology"/>
<evidence type="ECO:0000256" key="12">
    <source>
        <dbReference type="ARBA" id="ARBA00049506"/>
    </source>
</evidence>
<feature type="transmembrane region" description="Helical" evidence="14">
    <location>
        <begin position="209"/>
        <end position="228"/>
    </location>
</feature>
<dbReference type="PANTHER" id="PTHR12646:SF0">
    <property type="entry name" value="DOL-P-MAN:MAN(5)GLCNAC(2)-PP-DOL ALPHA-1,3-MANNOSYLTRANSFERASE"/>
    <property type="match status" value="1"/>
</dbReference>
<evidence type="ECO:0000256" key="2">
    <source>
        <dbReference type="ARBA" id="ARBA00004922"/>
    </source>
</evidence>
<protein>
    <recommendedName>
        <fullName evidence="4 14">Dol-P-Man:Man(5)GlcNAc(2)-PP-Dol alpha-1,3-mannosyltransferase</fullName>
        <ecNumber evidence="3 14">2.4.1.258</ecNumber>
    </recommendedName>
    <alternativeName>
        <fullName evidence="14">Dol-P-Man-dependent alpha(1-3)-mannosyltransferase</fullName>
    </alternativeName>
</protein>
<keyword evidence="6 14" id="KW-0808">Transferase</keyword>
<dbReference type="Proteomes" id="UP000321518">
    <property type="component" value="Unassembled WGS sequence"/>
</dbReference>
<feature type="transmembrane region" description="Helical" evidence="14">
    <location>
        <begin position="163"/>
        <end position="181"/>
    </location>
</feature>
<evidence type="ECO:0000256" key="5">
    <source>
        <dbReference type="ARBA" id="ARBA00022676"/>
    </source>
</evidence>
<evidence type="ECO:0000256" key="1">
    <source>
        <dbReference type="ARBA" id="ARBA00004477"/>
    </source>
</evidence>
<comment type="catalytic activity">
    <reaction evidence="12 14">
        <text>an alpha-D-Man-(1-&gt;2)-alpha-D-Man-(1-&gt;2)-alpha-D-Man-(1-&gt;3)-[alpha-D-Man-(1-&gt;6)]-beta-D-Man-(1-&gt;4)-beta-D-GlcNAc-(1-&gt;4)-alpha-D-GlcNAc-diphospho-di-trans,poly-cis-dolichol + a di-trans,poly-cis-dolichyl beta-D-mannosyl phosphate = an alpha-D-Man-(1-&gt;2)-alpha-D-Man-(1-&gt;2)-alpha-D-Man-(1-&gt;3)-[alpha-D-Man-(1-&gt;3)-alpha-D-Man-(1-&gt;6)]-beta-D-Man-(1-&gt;4)-beta-D-GlcNAc-(1-&gt;4)-alpha-D-GlcNAc-diphospho-di-trans,poly-cis-dolichol + a di-trans,poly-cis-dolichyl phosphate + H(+)</text>
        <dbReference type="Rhea" id="RHEA:29527"/>
        <dbReference type="Rhea" id="RHEA-COMP:19498"/>
        <dbReference type="Rhea" id="RHEA-COMP:19501"/>
        <dbReference type="Rhea" id="RHEA-COMP:19516"/>
        <dbReference type="Rhea" id="RHEA-COMP:19517"/>
        <dbReference type="ChEBI" id="CHEBI:15378"/>
        <dbReference type="ChEBI" id="CHEBI:57683"/>
        <dbReference type="ChEBI" id="CHEBI:58211"/>
        <dbReference type="ChEBI" id="CHEBI:132515"/>
        <dbReference type="ChEBI" id="CHEBI:132516"/>
        <dbReference type="EC" id="2.4.1.258"/>
    </reaction>
    <physiologicalReaction direction="left-to-right" evidence="12 14">
        <dbReference type="Rhea" id="RHEA:29528"/>
    </physiologicalReaction>
</comment>
<keyword evidence="7 14" id="KW-0812">Transmembrane</keyword>